<dbReference type="SUPFAM" id="SSF47741">
    <property type="entry name" value="CO dehydrogenase ISP C-domain like"/>
    <property type="match status" value="1"/>
</dbReference>
<dbReference type="Pfam" id="PF01799">
    <property type="entry name" value="Fer2_2"/>
    <property type="match status" value="1"/>
</dbReference>
<dbReference type="InterPro" id="IPR006058">
    <property type="entry name" value="2Fe2S_fd_BS"/>
</dbReference>
<dbReference type="SMART" id="SM01008">
    <property type="entry name" value="Ald_Xan_dh_C"/>
    <property type="match status" value="1"/>
</dbReference>
<organism evidence="6 7">
    <name type="scientific">Belnapia mucosa</name>
    <dbReference type="NCBI Taxonomy" id="2804532"/>
    <lineage>
        <taxon>Bacteria</taxon>
        <taxon>Pseudomonadati</taxon>
        <taxon>Pseudomonadota</taxon>
        <taxon>Alphaproteobacteria</taxon>
        <taxon>Acetobacterales</taxon>
        <taxon>Roseomonadaceae</taxon>
        <taxon>Belnapia</taxon>
    </lineage>
</organism>
<name>A0ABS1V8M2_9PROT</name>
<accession>A0ABS1V8M2</accession>
<dbReference type="InterPro" id="IPR008274">
    <property type="entry name" value="AldOxase/xan_DH_MoCoBD1"/>
</dbReference>
<dbReference type="InterPro" id="IPR012675">
    <property type="entry name" value="Beta-grasp_dom_sf"/>
</dbReference>
<sequence length="900" mass="93717">MTRLIVNGAEQVVAAPPEARLSTVLRDGLGLTGTKIGCDAGDCGACTVLVDGAQVCACLVPLGQAEGARVQTVEGLAADPMGAALQHAFQAHGAAQCGYCTPGMLMAAMEVLQASPRPAEAQVMAALGGVLCRCTGYRKIVTAVMEAHRFLDAPAAPLPEAGQAVGARMGRADGWPKLDGREAYGADAAPADALWLRPVRSPHAHARFTLGDTAPLLARHPGLERVLAAADVPGRNGYGIYPDIKDQAVFAEGLVRYRGDVVCALVGTREAVEAVRVEELPLDWEVLPPLAEPGAALAEGAPALHERWPDNVLTTGRVRRGDAAAALAASVHVAEGRWQTSFVEHAYVEPEAGWARRVGDRIEVFASTQAPYMDLEEVAGVLGLPHAAVRIVPTACGGGFGGKLDVAVQPMLAIAAWLLRRSVRATWSRSESMASSTKRHPARIEARAGCDAEGRLTALEFEGIYDTGAYASWGPTVAGRVPAHSTGPYRVPHVRSRARAVLTNNPPSGAFRGFGVPQAAIAQEALWDRLADAAGIDRLEFRLINALRAGDATATGQVIAASAGLPACLEALRPRWAALREEAAAENAAGGPLRHGVGIACMWYGIGNTGMSNPSTMRITLEPGGRLAFHNGAVDIGQGSTTVLLQIAADALGLPASAFALVLGDTDLTADAGKTSASRQTFVSGRAAMEAGLALRDAILLRANAGPEGRLALSDGMLTVDGRPLHLEAPLEGLGRFDPPTVPLDADGQGVPYATYGFAAQIAALAVDTELGTIRLKRIVAAHDVGRAINPLLVEGQIEGGIAQGIGLALMEEYLPGRTENLHDYLIPTVGDVPAIESILIEDPEPLGPYGAKGIGEPALVPTAPAIFSAIRDATGAEINRIPALPHRVLEAIRRKEGAG</sequence>
<dbReference type="Pfam" id="PF20256">
    <property type="entry name" value="MoCoBD_2"/>
    <property type="match status" value="1"/>
</dbReference>
<dbReference type="SUPFAM" id="SSF54665">
    <property type="entry name" value="CO dehydrogenase molybdoprotein N-domain-like"/>
    <property type="match status" value="1"/>
</dbReference>
<keyword evidence="2" id="KW-0479">Metal-binding</keyword>
<comment type="caution">
    <text evidence="6">The sequence shown here is derived from an EMBL/GenBank/DDBJ whole genome shotgun (WGS) entry which is preliminary data.</text>
</comment>
<evidence type="ECO:0000256" key="1">
    <source>
        <dbReference type="ARBA" id="ARBA00006849"/>
    </source>
</evidence>
<dbReference type="InterPro" id="IPR037165">
    <property type="entry name" value="AldOxase/xan_DH_Mopterin-bd_sf"/>
</dbReference>
<dbReference type="InterPro" id="IPR036884">
    <property type="entry name" value="2Fe-2S-bd_dom_sf"/>
</dbReference>
<dbReference type="RefSeq" id="WP_202827760.1">
    <property type="nucleotide sequence ID" value="NZ_JAEUXJ010000011.1"/>
</dbReference>
<dbReference type="InterPro" id="IPR001041">
    <property type="entry name" value="2Fe-2S_ferredoxin-type"/>
</dbReference>
<keyword evidence="3" id="KW-0560">Oxidoreductase</keyword>
<dbReference type="Pfam" id="PF00111">
    <property type="entry name" value="Fer2"/>
    <property type="match status" value="1"/>
</dbReference>
<dbReference type="InterPro" id="IPR036010">
    <property type="entry name" value="2Fe-2S_ferredoxin-like_sf"/>
</dbReference>
<dbReference type="SUPFAM" id="SSF54292">
    <property type="entry name" value="2Fe-2S ferredoxin-like"/>
    <property type="match status" value="1"/>
</dbReference>
<evidence type="ECO:0000259" key="5">
    <source>
        <dbReference type="PROSITE" id="PS51085"/>
    </source>
</evidence>
<dbReference type="Proteomes" id="UP000606490">
    <property type="component" value="Unassembled WGS sequence"/>
</dbReference>
<dbReference type="SUPFAM" id="SSF56003">
    <property type="entry name" value="Molybdenum cofactor-binding domain"/>
    <property type="match status" value="1"/>
</dbReference>
<dbReference type="PROSITE" id="PS00197">
    <property type="entry name" value="2FE2S_FER_1"/>
    <property type="match status" value="1"/>
</dbReference>
<reference evidence="6 7" key="1">
    <citation type="submission" date="2021-01" db="EMBL/GenBank/DDBJ databases">
        <title>Belnapia mucosa sp. nov. and Belnapia arida sp. nov., isolated from the Tabernas Desert (Almeria, Spain).</title>
        <authorList>
            <person name="Molina-Menor E."/>
            <person name="Vidal-Verdu A."/>
            <person name="Calonge A."/>
            <person name="Satari L."/>
            <person name="Pereto Magraner J."/>
            <person name="Porcar Miralles M."/>
        </authorList>
    </citation>
    <scope>NUCLEOTIDE SEQUENCE [LARGE SCALE GENOMIC DNA]</scope>
    <source>
        <strain evidence="6 7">T6</strain>
    </source>
</reference>
<evidence type="ECO:0000313" key="7">
    <source>
        <dbReference type="Proteomes" id="UP000606490"/>
    </source>
</evidence>
<dbReference type="Pfam" id="PF02738">
    <property type="entry name" value="MoCoBD_1"/>
    <property type="match status" value="1"/>
</dbReference>
<dbReference type="Gene3D" id="3.90.1170.50">
    <property type="entry name" value="Aldehyde oxidase/xanthine dehydrogenase, a/b hammerhead"/>
    <property type="match status" value="1"/>
</dbReference>
<dbReference type="InterPro" id="IPR002888">
    <property type="entry name" value="2Fe-2S-bd"/>
</dbReference>
<evidence type="ECO:0000313" key="6">
    <source>
        <dbReference type="EMBL" id="MBL6458021.1"/>
    </source>
</evidence>
<protein>
    <submittedName>
        <fullName evidence="6">Molybdopterin-dependent oxidoreductase</fullName>
    </submittedName>
</protein>
<dbReference type="InterPro" id="IPR000674">
    <property type="entry name" value="Ald_Oxase/Xan_DH_a/b"/>
</dbReference>
<dbReference type="Gene3D" id="1.10.150.120">
    <property type="entry name" value="[2Fe-2S]-binding domain"/>
    <property type="match status" value="1"/>
</dbReference>
<evidence type="ECO:0000256" key="3">
    <source>
        <dbReference type="ARBA" id="ARBA00023002"/>
    </source>
</evidence>
<keyword evidence="7" id="KW-1185">Reference proteome</keyword>
<dbReference type="InterPro" id="IPR036856">
    <property type="entry name" value="Ald_Oxase/Xan_DH_a/b_sf"/>
</dbReference>
<dbReference type="InterPro" id="IPR016208">
    <property type="entry name" value="Ald_Oxase/xanthine_DH-like"/>
</dbReference>
<evidence type="ECO:0000256" key="4">
    <source>
        <dbReference type="ARBA" id="ARBA00023004"/>
    </source>
</evidence>
<feature type="domain" description="2Fe-2S ferredoxin-type" evidence="5">
    <location>
        <begin position="1"/>
        <end position="76"/>
    </location>
</feature>
<proteinExistence type="inferred from homology"/>
<dbReference type="CDD" id="cd00207">
    <property type="entry name" value="fer2"/>
    <property type="match status" value="1"/>
</dbReference>
<gene>
    <name evidence="6" type="ORF">JMJ55_22045</name>
</gene>
<evidence type="ECO:0000256" key="2">
    <source>
        <dbReference type="ARBA" id="ARBA00022723"/>
    </source>
</evidence>
<dbReference type="EMBL" id="JAEUXJ010000011">
    <property type="protein sequence ID" value="MBL6458021.1"/>
    <property type="molecule type" value="Genomic_DNA"/>
</dbReference>
<dbReference type="PANTHER" id="PTHR11908:SF157">
    <property type="entry name" value="XANTHINE DEHYDROGENASE SUBUNIT D-RELATED"/>
    <property type="match status" value="1"/>
</dbReference>
<dbReference type="Gene3D" id="3.10.20.30">
    <property type="match status" value="1"/>
</dbReference>
<keyword evidence="4" id="KW-0408">Iron</keyword>
<comment type="similarity">
    <text evidence="1">Belongs to the xanthine dehydrogenase family.</text>
</comment>
<dbReference type="InterPro" id="IPR046867">
    <property type="entry name" value="AldOxase/xan_DH_MoCoBD2"/>
</dbReference>
<dbReference type="Gene3D" id="3.30.365.10">
    <property type="entry name" value="Aldehyde oxidase/xanthine dehydrogenase, molybdopterin binding domain"/>
    <property type="match status" value="4"/>
</dbReference>
<dbReference type="PROSITE" id="PS51085">
    <property type="entry name" value="2FE2S_FER_2"/>
    <property type="match status" value="1"/>
</dbReference>
<dbReference type="PANTHER" id="PTHR11908">
    <property type="entry name" value="XANTHINE DEHYDROGENASE"/>
    <property type="match status" value="1"/>
</dbReference>
<dbReference type="Pfam" id="PF01315">
    <property type="entry name" value="Ald_Xan_dh_C"/>
    <property type="match status" value="1"/>
</dbReference>